<sequence length="1195" mass="136968">MPHEEPYVFELRPDSLKLQWRSVELPSRITDYSPVTYRLEIQELPRSDWMTLAKGIPHTDFNVTNLNPDKDYCFRVRAENDMGISDPTPVVVVKKRAVAPTLPQEEPLIYDIGPSGSFWLSWRPADCPLYMSESSPVTYTIYVQEPPSTTWRPLVRRIPHPFYQVTNLRNDKDYSFRIQAENEFGLSRPTLPVKMLGVKSWKAPVDIPEITDIDDTSRSLRLKWRTKSMSPFNKGPVTYQIERWEPSQRHWTRVASGVRDTNYQLTGLPFDQDHLFRIRAEAEKVLSEPTYPISFNRFRLPSRFPVARPQLYDVEPDAVRLSWLPLPRGNVEDPLILPRRYRLELRELPAHDWRPVAHDIPDTNYRITGLKPRQDYEFRVRGVYDEGPGDYTKAISLYRRPVLPKTPISSPRLVDVKDDYVELKWKMVDVPAYGYDEEPLAFLIEAQTPPRYDWQPVARNVRGTSYRISNLQRHQDYLFRVRAEYPSGLSSPSPYIPVYRKPSELYLVTGSHGSAYTDLSSKLVSPIVSTNQKPTATRSKKDLFLAELNKIDKRRKEFEEKVQTYKKNTIKAWTDTKSLKEKFLAEISVQNKPPPLSPRSRRDKFLVEKTMPPKPKIQGLEKKADFGKALEKFRSMETLHRIMKPESITHQRDFSSSVGRPTSPRKLSLDSRMPVPTPIRTPILSSVLDTKSKVTSTSRKPFVSTDDTFLSSRRNISHYTASDLSYKKRHLVPDRLKYRHVPTDSYTTALSDQYKVSSVRTSRYKAPERRYYFPRPHSWGGRESLRSSRTSRVATRPTYDLYSSHARQSSLSSAPYSRDYRNNSLSLIGKSVYHDLYSHSITSKTSSSLTRRSSSLTQTNSTSLTRTSNYTPSYRESSLLDTSRRARSVSRDYTSPARYEGVGSRSRQYNTDYSRERTSYSVGPNIGSSRKYSMSTDYISSRSEYDRKSECRSWTPDRFSTSALSRFTYTSPSPSRTVTRSPSRATTRSPSRAKTHFDTLSIRSGSVSIAESGYKSRTPSISHSYLPSRSSSVTQSMIKSRSGSTSDYPSRFKPRSASAILTGLPPIKPCTSTHKKKDVSVSYTTYLPPTKQSLKQRASSRDSLLSESSASSSTKAPPTHSENEGQSTRQKKFSEGRTKGESTKKEKPKVIKEETVKGVPEKQVVEESSRSEDTGEEEKLSWLRTPASQTIKHLA</sequence>
<dbReference type="EMBL" id="JH819181">
    <property type="protein sequence ID" value="EKC38328.1"/>
    <property type="molecule type" value="Genomic_DNA"/>
</dbReference>
<feature type="region of interest" description="Disordered" evidence="3">
    <location>
        <begin position="1011"/>
        <end position="1078"/>
    </location>
</feature>
<gene>
    <name evidence="5" type="ORF">CGI_10022998</name>
</gene>
<evidence type="ECO:0000259" key="4">
    <source>
        <dbReference type="PROSITE" id="PS50853"/>
    </source>
</evidence>
<dbReference type="PROSITE" id="PS50853">
    <property type="entry name" value="FN3"/>
    <property type="match status" value="5"/>
</dbReference>
<keyword evidence="2" id="KW-0175">Coiled coil</keyword>
<dbReference type="AlphaFoldDB" id="K1QXA3"/>
<dbReference type="InterPro" id="IPR050964">
    <property type="entry name" value="Striated_Muscle_Regulatory"/>
</dbReference>
<organism evidence="5">
    <name type="scientific">Magallana gigas</name>
    <name type="common">Pacific oyster</name>
    <name type="synonym">Crassostrea gigas</name>
    <dbReference type="NCBI Taxonomy" id="29159"/>
    <lineage>
        <taxon>Eukaryota</taxon>
        <taxon>Metazoa</taxon>
        <taxon>Spiralia</taxon>
        <taxon>Lophotrochozoa</taxon>
        <taxon>Mollusca</taxon>
        <taxon>Bivalvia</taxon>
        <taxon>Autobranchia</taxon>
        <taxon>Pteriomorphia</taxon>
        <taxon>Ostreida</taxon>
        <taxon>Ostreoidea</taxon>
        <taxon>Ostreidae</taxon>
        <taxon>Magallana</taxon>
    </lineage>
</organism>
<feature type="compositionally biased region" description="Low complexity" evidence="3">
    <location>
        <begin position="843"/>
        <end position="868"/>
    </location>
</feature>
<dbReference type="InterPro" id="IPR013783">
    <property type="entry name" value="Ig-like_fold"/>
</dbReference>
<dbReference type="InterPro" id="IPR036116">
    <property type="entry name" value="FN3_sf"/>
</dbReference>
<feature type="region of interest" description="Disordered" evidence="3">
    <location>
        <begin position="644"/>
        <end position="675"/>
    </location>
</feature>
<feature type="region of interest" description="Disordered" evidence="3">
    <location>
        <begin position="967"/>
        <end position="993"/>
    </location>
</feature>
<evidence type="ECO:0000256" key="3">
    <source>
        <dbReference type="SAM" id="MobiDB-lite"/>
    </source>
</evidence>
<dbReference type="Gene3D" id="2.60.40.10">
    <property type="entry name" value="Immunoglobulins"/>
    <property type="match status" value="5"/>
</dbReference>
<dbReference type="Pfam" id="PF00041">
    <property type="entry name" value="fn3"/>
    <property type="match status" value="3"/>
</dbReference>
<evidence type="ECO:0000256" key="2">
    <source>
        <dbReference type="SAM" id="Coils"/>
    </source>
</evidence>
<feature type="compositionally biased region" description="Basic and acidic residues" evidence="3">
    <location>
        <begin position="1132"/>
        <end position="1181"/>
    </location>
</feature>
<feature type="compositionally biased region" description="Basic and acidic residues" evidence="3">
    <location>
        <begin position="644"/>
        <end position="653"/>
    </location>
</feature>
<feature type="compositionally biased region" description="Low complexity" evidence="3">
    <location>
        <begin position="1101"/>
        <end position="1113"/>
    </location>
</feature>
<dbReference type="SUPFAM" id="SSF49265">
    <property type="entry name" value="Fibronectin type III"/>
    <property type="match status" value="3"/>
</dbReference>
<feature type="compositionally biased region" description="Polar residues" evidence="3">
    <location>
        <begin position="919"/>
        <end position="935"/>
    </location>
</feature>
<protein>
    <submittedName>
        <fullName evidence="5">Titin</fullName>
    </submittedName>
</protein>
<feature type="compositionally biased region" description="Low complexity" evidence="3">
    <location>
        <begin position="970"/>
        <end position="992"/>
    </location>
</feature>
<feature type="region of interest" description="Disordered" evidence="3">
    <location>
        <begin position="1090"/>
        <end position="1195"/>
    </location>
</feature>
<feature type="coiled-coil region" evidence="2">
    <location>
        <begin position="541"/>
        <end position="568"/>
    </location>
</feature>
<feature type="domain" description="Fibronectin type-III" evidence="4">
    <location>
        <begin position="204"/>
        <end position="301"/>
    </location>
</feature>
<dbReference type="HOGENOM" id="CLU_271400_0_0_1"/>
<evidence type="ECO:0000313" key="5">
    <source>
        <dbReference type="EMBL" id="EKC38328.1"/>
    </source>
</evidence>
<reference evidence="5" key="1">
    <citation type="journal article" date="2012" name="Nature">
        <title>The oyster genome reveals stress adaptation and complexity of shell formation.</title>
        <authorList>
            <person name="Zhang G."/>
            <person name="Fang X."/>
            <person name="Guo X."/>
            <person name="Li L."/>
            <person name="Luo R."/>
            <person name="Xu F."/>
            <person name="Yang P."/>
            <person name="Zhang L."/>
            <person name="Wang X."/>
            <person name="Qi H."/>
            <person name="Xiong Z."/>
            <person name="Que H."/>
            <person name="Xie Y."/>
            <person name="Holland P.W."/>
            <person name="Paps J."/>
            <person name="Zhu Y."/>
            <person name="Wu F."/>
            <person name="Chen Y."/>
            <person name="Wang J."/>
            <person name="Peng C."/>
            <person name="Meng J."/>
            <person name="Yang L."/>
            <person name="Liu J."/>
            <person name="Wen B."/>
            <person name="Zhang N."/>
            <person name="Huang Z."/>
            <person name="Zhu Q."/>
            <person name="Feng Y."/>
            <person name="Mount A."/>
            <person name="Hedgecock D."/>
            <person name="Xu Z."/>
            <person name="Liu Y."/>
            <person name="Domazet-Loso T."/>
            <person name="Du Y."/>
            <person name="Sun X."/>
            <person name="Zhang S."/>
            <person name="Liu B."/>
            <person name="Cheng P."/>
            <person name="Jiang X."/>
            <person name="Li J."/>
            <person name="Fan D."/>
            <person name="Wang W."/>
            <person name="Fu W."/>
            <person name="Wang T."/>
            <person name="Wang B."/>
            <person name="Zhang J."/>
            <person name="Peng Z."/>
            <person name="Li Y."/>
            <person name="Li N."/>
            <person name="Wang J."/>
            <person name="Chen M."/>
            <person name="He Y."/>
            <person name="Tan F."/>
            <person name="Song X."/>
            <person name="Zheng Q."/>
            <person name="Huang R."/>
            <person name="Yang H."/>
            <person name="Du X."/>
            <person name="Chen L."/>
            <person name="Yang M."/>
            <person name="Gaffney P.M."/>
            <person name="Wang S."/>
            <person name="Luo L."/>
            <person name="She Z."/>
            <person name="Ming Y."/>
            <person name="Huang W."/>
            <person name="Zhang S."/>
            <person name="Huang B."/>
            <person name="Zhang Y."/>
            <person name="Qu T."/>
            <person name="Ni P."/>
            <person name="Miao G."/>
            <person name="Wang J."/>
            <person name="Wang Q."/>
            <person name="Steinberg C.E."/>
            <person name="Wang H."/>
            <person name="Li N."/>
            <person name="Qian L."/>
            <person name="Zhang G."/>
            <person name="Li Y."/>
            <person name="Yang H."/>
            <person name="Liu X."/>
            <person name="Wang J."/>
            <person name="Yin Y."/>
            <person name="Wang J."/>
        </authorList>
    </citation>
    <scope>NUCLEOTIDE SEQUENCE [LARGE SCALE GENOMIC DNA]</scope>
    <source>
        <strain evidence="5">05x7-T-G4-1.051#20</strain>
    </source>
</reference>
<feature type="compositionally biased region" description="Polar residues" evidence="3">
    <location>
        <begin position="1186"/>
        <end position="1195"/>
    </location>
</feature>
<dbReference type="InParanoid" id="K1QXA3"/>
<dbReference type="CDD" id="cd00063">
    <property type="entry name" value="FN3"/>
    <property type="match status" value="5"/>
</dbReference>
<dbReference type="SMART" id="SM00060">
    <property type="entry name" value="FN3"/>
    <property type="match status" value="5"/>
</dbReference>
<dbReference type="PANTHER" id="PTHR13817">
    <property type="entry name" value="TITIN"/>
    <property type="match status" value="1"/>
</dbReference>
<feature type="domain" description="Fibronectin type-III" evidence="4">
    <location>
        <begin position="103"/>
        <end position="203"/>
    </location>
</feature>
<feature type="region of interest" description="Disordered" evidence="3">
    <location>
        <begin position="843"/>
        <end position="935"/>
    </location>
</feature>
<dbReference type="PANTHER" id="PTHR13817:SF73">
    <property type="entry name" value="FIBRONECTIN TYPE-III DOMAIN-CONTAINING PROTEIN"/>
    <property type="match status" value="1"/>
</dbReference>
<dbReference type="InterPro" id="IPR003961">
    <property type="entry name" value="FN3_dom"/>
</dbReference>
<feature type="compositionally biased region" description="Polar residues" evidence="3">
    <location>
        <begin position="869"/>
        <end position="881"/>
    </location>
</feature>
<feature type="domain" description="Fibronectin type-III" evidence="4">
    <location>
        <begin position="305"/>
        <end position="402"/>
    </location>
</feature>
<accession>K1QXA3</accession>
<name>K1QXA3_MAGGI</name>
<keyword evidence="1" id="KW-0677">Repeat</keyword>
<evidence type="ECO:0000256" key="1">
    <source>
        <dbReference type="ARBA" id="ARBA00022737"/>
    </source>
</evidence>
<feature type="domain" description="Fibronectin type-III" evidence="4">
    <location>
        <begin position="407"/>
        <end position="503"/>
    </location>
</feature>
<feature type="compositionally biased region" description="Polar residues" evidence="3">
    <location>
        <begin position="1011"/>
        <end position="1048"/>
    </location>
</feature>
<proteinExistence type="predicted"/>
<feature type="domain" description="Fibronectin type-III" evidence="4">
    <location>
        <begin position="2"/>
        <end position="101"/>
    </location>
</feature>